<dbReference type="Proteomes" id="UP000730618">
    <property type="component" value="Unassembled WGS sequence"/>
</dbReference>
<organism evidence="1 2">
    <name type="scientific">Paenibacillus allorhizosphaerae</name>
    <dbReference type="NCBI Taxonomy" id="2849866"/>
    <lineage>
        <taxon>Bacteria</taxon>
        <taxon>Bacillati</taxon>
        <taxon>Bacillota</taxon>
        <taxon>Bacilli</taxon>
        <taxon>Bacillales</taxon>
        <taxon>Paenibacillaceae</taxon>
        <taxon>Paenibacillus</taxon>
    </lineage>
</organism>
<evidence type="ECO:0000313" key="2">
    <source>
        <dbReference type="Proteomes" id="UP000730618"/>
    </source>
</evidence>
<keyword evidence="2" id="KW-1185">Reference proteome</keyword>
<dbReference type="RefSeq" id="WP_218099614.1">
    <property type="nucleotide sequence ID" value="NZ_CAJVCE010000008.1"/>
</dbReference>
<gene>
    <name evidence="1" type="ORF">PAECIP111802_03305</name>
</gene>
<protein>
    <recommendedName>
        <fullName evidence="3">Xylose isomerase-like TIM barrel domain-containing protein</fullName>
    </recommendedName>
</protein>
<reference evidence="1 2" key="1">
    <citation type="submission" date="2021-06" db="EMBL/GenBank/DDBJ databases">
        <authorList>
            <person name="Criscuolo A."/>
        </authorList>
    </citation>
    <scope>NUCLEOTIDE SEQUENCE [LARGE SCALE GENOMIC DNA]</scope>
    <source>
        <strain evidence="2">CIP 111802</strain>
    </source>
</reference>
<dbReference type="EMBL" id="CAJVCE010000008">
    <property type="protein sequence ID" value="CAG7644544.1"/>
    <property type="molecule type" value="Genomic_DNA"/>
</dbReference>
<sequence>MNLHYLPLTLHKQYLEDAALLAERYGGVRAFHLSHRLVHHADDVMNDSERLAQVQEIVGLLKNHRFQIWCWTHEIYDPPEDCVHDGRLDLDHPRLPPHLERKYEAFLSTLLTGLDGLVLTFAETQYEVYKNKNVDSLHSGSDAFMRKTRQLVDCMLETCKRMNARLAFGISCTGKKRLGTCCRPSAR</sequence>
<accession>A0ABM8VIW5</accession>
<evidence type="ECO:0008006" key="3">
    <source>
        <dbReference type="Google" id="ProtNLM"/>
    </source>
</evidence>
<evidence type="ECO:0000313" key="1">
    <source>
        <dbReference type="EMBL" id="CAG7644544.1"/>
    </source>
</evidence>
<proteinExistence type="predicted"/>
<name>A0ABM8VIW5_9BACL</name>
<comment type="caution">
    <text evidence="1">The sequence shown here is derived from an EMBL/GenBank/DDBJ whole genome shotgun (WGS) entry which is preliminary data.</text>
</comment>